<feature type="region of interest" description="Disordered" evidence="1">
    <location>
        <begin position="522"/>
        <end position="599"/>
    </location>
</feature>
<reference evidence="2 3" key="1">
    <citation type="submission" date="2019-07" db="EMBL/GenBank/DDBJ databases">
        <title>The First High-Quality Draft Genome Sequence of the Causal Agent of the Current Panama Disease Epidemic.</title>
        <authorList>
            <person name="Warmington R.J."/>
            <person name="Kay W."/>
            <person name="Jeffries A."/>
            <person name="Bebber D."/>
            <person name="Moore K."/>
            <person name="Studholme D.J."/>
        </authorList>
    </citation>
    <scope>NUCLEOTIDE SEQUENCE [LARGE SCALE GENOMIC DNA]</scope>
    <source>
        <strain evidence="2 3">TR4</strain>
    </source>
</reference>
<comment type="caution">
    <text evidence="2">The sequence shown here is derived from an EMBL/GenBank/DDBJ whole genome shotgun (WGS) entry which is preliminary data.</text>
</comment>
<protein>
    <recommendedName>
        <fullName evidence="4">Clr5 domain-containing protein</fullName>
    </recommendedName>
</protein>
<feature type="compositionally biased region" description="Basic and acidic residues" evidence="1">
    <location>
        <begin position="79"/>
        <end position="95"/>
    </location>
</feature>
<dbReference type="Proteomes" id="UP000321331">
    <property type="component" value="Unassembled WGS sequence"/>
</dbReference>
<evidence type="ECO:0000256" key="1">
    <source>
        <dbReference type="SAM" id="MobiDB-lite"/>
    </source>
</evidence>
<feature type="compositionally biased region" description="Polar residues" evidence="1">
    <location>
        <begin position="530"/>
        <end position="548"/>
    </location>
</feature>
<feature type="compositionally biased region" description="Low complexity" evidence="1">
    <location>
        <begin position="549"/>
        <end position="568"/>
    </location>
</feature>
<evidence type="ECO:0008006" key="4">
    <source>
        <dbReference type="Google" id="ProtNLM"/>
    </source>
</evidence>
<evidence type="ECO:0000313" key="3">
    <source>
        <dbReference type="Proteomes" id="UP000321331"/>
    </source>
</evidence>
<feature type="compositionally biased region" description="Low complexity" evidence="1">
    <location>
        <begin position="586"/>
        <end position="599"/>
    </location>
</feature>
<evidence type="ECO:0000313" key="2">
    <source>
        <dbReference type="EMBL" id="TXB97397.1"/>
    </source>
</evidence>
<gene>
    <name evidence="2" type="ORF">FocTR4_00011015</name>
</gene>
<dbReference type="EMBL" id="VMNF01000014">
    <property type="protein sequence ID" value="TXB97397.1"/>
    <property type="molecule type" value="Genomic_DNA"/>
</dbReference>
<accession>A0A5C6SH92</accession>
<feature type="region of interest" description="Disordered" evidence="1">
    <location>
        <begin position="73"/>
        <end position="126"/>
    </location>
</feature>
<proteinExistence type="predicted"/>
<feature type="compositionally biased region" description="Polar residues" evidence="1">
    <location>
        <begin position="574"/>
        <end position="585"/>
    </location>
</feature>
<dbReference type="AlphaFoldDB" id="A0A5C6SH92"/>
<name>A0A5C6SH92_FUSOC</name>
<sequence>MVADQRSYSTSQFAKATKRWGLYKQPRQAQTIVQALEATISPESEPLGAIFDIEVDALGADDENESLFHTVNTLSPDSHIPKNTENDEDSCKEPSQKTGDTLMEAQEGHRKTRGSSSRCHPADVKSPIRISSAPKAQISLTSRCSTPRVLDQKQNTLLICDTTPELYLDYLACCYLFQDSFNCVAGNIHFSDKIAADENLIRQFLDLMRIAKSPSMGQSAINLLRDFHLLEAAEGDADKTSVLPYTSAQDRMLFHAYLSSIYSLIQGRENHAQRHLGRLRQIRDELVASPNCSLSMWSVLHLQQESGQRDTTGDLLEKLDIGDGEFLYSFQMCLRVCKQCLELVEKGVSSHVLVQFDSLFRHASDAAISQEISRLMRKESRLDTWQEAGFLFAFVWGNAQQETSISSSWWKQVEISGISPTHFLAIICRMIVHQTTVSHQHLKKEFASEYVTKQFISLFYLETIEDLLEADLPTRHFKREFLQHFTKHHTWSELEPEDNGSIKRVQNFQQRVLDNVIRHSMDSAKHHSSVQETSPQATPLQTDVRMTQSLSLGSNKSNNSSSRSTSSSHGRQRYLSSLSNNPTITRSPASGSSRGSSMNSFRRFQAASAAITIRLKDYQGSHMQSLDEQGSST</sequence>
<organism evidence="2 3">
    <name type="scientific">Fusarium oxysporum f. sp. cubense</name>
    <dbReference type="NCBI Taxonomy" id="61366"/>
    <lineage>
        <taxon>Eukaryota</taxon>
        <taxon>Fungi</taxon>
        <taxon>Dikarya</taxon>
        <taxon>Ascomycota</taxon>
        <taxon>Pezizomycotina</taxon>
        <taxon>Sordariomycetes</taxon>
        <taxon>Hypocreomycetidae</taxon>
        <taxon>Hypocreales</taxon>
        <taxon>Nectriaceae</taxon>
        <taxon>Fusarium</taxon>
        <taxon>Fusarium oxysporum species complex</taxon>
    </lineage>
</organism>